<reference evidence="2 3" key="1">
    <citation type="submission" date="2016-08" db="EMBL/GenBank/DDBJ databases">
        <title>Genome of Bacillus solimangrovi GH2-4.</title>
        <authorList>
            <person name="Lim S."/>
            <person name="Kim B.-C."/>
        </authorList>
    </citation>
    <scope>NUCLEOTIDE SEQUENCE [LARGE SCALE GENOMIC DNA]</scope>
    <source>
        <strain evidence="2 3">GH2-4</strain>
    </source>
</reference>
<feature type="transmembrane region" description="Helical" evidence="1">
    <location>
        <begin position="134"/>
        <end position="157"/>
    </location>
</feature>
<accession>A0A1E5LC92</accession>
<sequence length="180" mass="20713">MNCWKTINLFKDYGLPRISILSIFVTLGSFVGIYLPLSLIYSSVKLQDNYAIVFLIGLMLIPMLHQVLHLLPAWLTLKKATMKLKYKFGMPFFVIRFHDSMSKTLILICLGMPLVVMTALFMIGSHLLPQYIHYFSMMSALNIGLSVTDLIYMLLILKAPKRCYIENFNGGYDILINRYN</sequence>
<evidence type="ECO:0008006" key="4">
    <source>
        <dbReference type="Google" id="ProtNLM"/>
    </source>
</evidence>
<protein>
    <recommendedName>
        <fullName evidence="4">Zincin peptidase</fullName>
    </recommendedName>
</protein>
<evidence type="ECO:0000313" key="3">
    <source>
        <dbReference type="Proteomes" id="UP000095209"/>
    </source>
</evidence>
<proteinExistence type="predicted"/>
<keyword evidence="1" id="KW-0472">Membrane</keyword>
<feature type="transmembrane region" description="Helical" evidence="1">
    <location>
        <begin position="20"/>
        <end position="44"/>
    </location>
</feature>
<feature type="transmembrane region" description="Helical" evidence="1">
    <location>
        <begin position="105"/>
        <end position="128"/>
    </location>
</feature>
<dbReference type="Pfam" id="PF11667">
    <property type="entry name" value="DUF3267"/>
    <property type="match status" value="1"/>
</dbReference>
<dbReference type="RefSeq" id="WP_069718258.1">
    <property type="nucleotide sequence ID" value="NZ_MJEH01000049.1"/>
</dbReference>
<dbReference type="AlphaFoldDB" id="A0A1E5LC92"/>
<keyword evidence="3" id="KW-1185">Reference proteome</keyword>
<keyword evidence="1" id="KW-0812">Transmembrane</keyword>
<dbReference type="InterPro" id="IPR021683">
    <property type="entry name" value="DUF3267"/>
</dbReference>
<dbReference type="EMBL" id="MJEH01000049">
    <property type="protein sequence ID" value="OEH91715.1"/>
    <property type="molecule type" value="Genomic_DNA"/>
</dbReference>
<gene>
    <name evidence="2" type="ORF">BFG57_17935</name>
</gene>
<name>A0A1E5LC92_9BACI</name>
<feature type="transmembrane region" description="Helical" evidence="1">
    <location>
        <begin position="50"/>
        <end position="77"/>
    </location>
</feature>
<dbReference type="STRING" id="1305675.BFG57_17935"/>
<evidence type="ECO:0000256" key="1">
    <source>
        <dbReference type="SAM" id="Phobius"/>
    </source>
</evidence>
<comment type="caution">
    <text evidence="2">The sequence shown here is derived from an EMBL/GenBank/DDBJ whole genome shotgun (WGS) entry which is preliminary data.</text>
</comment>
<dbReference type="Proteomes" id="UP000095209">
    <property type="component" value="Unassembled WGS sequence"/>
</dbReference>
<organism evidence="2 3">
    <name type="scientific">Bacillus solimangrovi</name>
    <dbReference type="NCBI Taxonomy" id="1305675"/>
    <lineage>
        <taxon>Bacteria</taxon>
        <taxon>Bacillati</taxon>
        <taxon>Bacillota</taxon>
        <taxon>Bacilli</taxon>
        <taxon>Bacillales</taxon>
        <taxon>Bacillaceae</taxon>
        <taxon>Bacillus</taxon>
    </lineage>
</organism>
<keyword evidence="1" id="KW-1133">Transmembrane helix</keyword>
<evidence type="ECO:0000313" key="2">
    <source>
        <dbReference type="EMBL" id="OEH91715.1"/>
    </source>
</evidence>